<feature type="chain" id="PRO_5047272853" evidence="2">
    <location>
        <begin position="28"/>
        <end position="476"/>
    </location>
</feature>
<evidence type="ECO:0000256" key="2">
    <source>
        <dbReference type="SAM" id="SignalP"/>
    </source>
</evidence>
<organism evidence="3 4">
    <name type="scientific">Svornostia abyssi</name>
    <dbReference type="NCBI Taxonomy" id="2898438"/>
    <lineage>
        <taxon>Bacteria</taxon>
        <taxon>Bacillati</taxon>
        <taxon>Actinomycetota</taxon>
        <taxon>Thermoleophilia</taxon>
        <taxon>Solirubrobacterales</taxon>
        <taxon>Baekduiaceae</taxon>
        <taxon>Svornostia</taxon>
    </lineage>
</organism>
<keyword evidence="2" id="KW-0732">Signal</keyword>
<dbReference type="EMBL" id="CP088295">
    <property type="protein sequence ID" value="UUY04853.1"/>
    <property type="molecule type" value="Genomic_DNA"/>
</dbReference>
<evidence type="ECO:0000313" key="3">
    <source>
        <dbReference type="EMBL" id="UUY04853.1"/>
    </source>
</evidence>
<proteinExistence type="predicted"/>
<feature type="signal peptide" evidence="2">
    <location>
        <begin position="1"/>
        <end position="27"/>
    </location>
</feature>
<dbReference type="InterPro" id="IPR017853">
    <property type="entry name" value="GH"/>
</dbReference>
<sequence length="476" mass="50960">MRRAARAARTAAIAGAIAATLPAAAHAAAPIVPAQPATTFVDGLGVNTHFSWTAGSPYCENTLELMRLLGELGVRHVRDGGETWAGFAGSQSCGGLETLQDLYSQYGIKTQLVLNALNRGQKTVAGALAALDQPGAANDLLDIAVYLRGAGALSAVEGPNEYDNVEKTVNWNALDPKNWSSYTFPWRDRVASFMPQFHSKVRARFAAADVPVVNASFAYGPPKTYAPTNSYKAYARLGDRTATFDIGNMHPYSGIDNPEKFVGDWFSDARAISLTKPLQATEIGYYDKVRADGRYVSKRAASIYLLRHVLEMAARGSQRTFIYELSDGTAAQSDLYTWGLVDNTGQPKPAYRALKRLIAAVNDQPATGTAPSSLGLGVSGTGVRSHVVGQRGGTYVVALWQPGVVWNTSTRTDVEPAAVGAQLTVDRTFDVATFRPADQSQLTQPHAWTPSGQASATQPRTISVGGDPILVRLTPR</sequence>
<name>A0ABY5PJJ7_9ACTN</name>
<dbReference type="RefSeq" id="WP_353865333.1">
    <property type="nucleotide sequence ID" value="NZ_CP088295.1"/>
</dbReference>
<protein>
    <submittedName>
        <fullName evidence="3">Uncharacterized protein</fullName>
    </submittedName>
</protein>
<accession>A0ABY5PJJ7</accession>
<evidence type="ECO:0000256" key="1">
    <source>
        <dbReference type="SAM" id="MobiDB-lite"/>
    </source>
</evidence>
<dbReference type="Proteomes" id="UP001058860">
    <property type="component" value="Chromosome"/>
</dbReference>
<feature type="compositionally biased region" description="Polar residues" evidence="1">
    <location>
        <begin position="438"/>
        <end position="461"/>
    </location>
</feature>
<dbReference type="SUPFAM" id="SSF51445">
    <property type="entry name" value="(Trans)glycosidases"/>
    <property type="match status" value="1"/>
</dbReference>
<feature type="region of interest" description="Disordered" evidence="1">
    <location>
        <begin position="438"/>
        <end position="476"/>
    </location>
</feature>
<reference evidence="4" key="1">
    <citation type="submission" date="2021-11" db="EMBL/GenBank/DDBJ databases">
        <title>Cultivation dependent microbiological survey of springs from the worlds oldest radium mine currently devoted to the extraction of radon-saturated water.</title>
        <authorList>
            <person name="Kapinusova G."/>
            <person name="Smrhova T."/>
            <person name="Strejcek M."/>
            <person name="Suman J."/>
            <person name="Jani K."/>
            <person name="Pajer P."/>
            <person name="Uhlik O."/>
        </authorList>
    </citation>
    <scope>NUCLEOTIDE SEQUENCE [LARGE SCALE GENOMIC DNA]</scope>
    <source>
        <strain evidence="4">J379</strain>
    </source>
</reference>
<gene>
    <name evidence="3" type="ORF">LRS13_04800</name>
</gene>
<dbReference type="Gene3D" id="3.20.20.80">
    <property type="entry name" value="Glycosidases"/>
    <property type="match status" value="1"/>
</dbReference>
<evidence type="ECO:0000313" key="4">
    <source>
        <dbReference type="Proteomes" id="UP001058860"/>
    </source>
</evidence>
<keyword evidence="4" id="KW-1185">Reference proteome</keyword>